<proteinExistence type="predicted"/>
<feature type="domain" description="HEPN/Toprim N-terminal" evidence="1">
    <location>
        <begin position="5"/>
        <end position="220"/>
    </location>
</feature>
<evidence type="ECO:0000313" key="3">
    <source>
        <dbReference type="Proteomes" id="UP000248918"/>
    </source>
</evidence>
<sequence>MGRYQRWHFVRSDRVIRPETRERHARYQARYNHVENLSNWHEPDEYLYLTTAEILRQRLAAAGFHRTTLELEFLEYLQVAFKFPHPRFASTHEEGIKARKAEERAATIRRAGLDDWLFALRVVMSKDLTVHNSRMEDIAYSDPNIDINVLVDETSGFLGWKDISPRIKHLLGFPCFTLESMAVAMLEVTEDDAECILDVSDLVRTNRAYSFEDLVVAKKNATQSKDVRPIQH</sequence>
<organism evidence="2 3">
    <name type="scientific">Paraburkholderia bryophila</name>
    <dbReference type="NCBI Taxonomy" id="420952"/>
    <lineage>
        <taxon>Bacteria</taxon>
        <taxon>Pseudomonadati</taxon>
        <taxon>Pseudomonadota</taxon>
        <taxon>Betaproteobacteria</taxon>
        <taxon>Burkholderiales</taxon>
        <taxon>Burkholderiaceae</taxon>
        <taxon>Paraburkholderia</taxon>
    </lineage>
</organism>
<evidence type="ECO:0000313" key="2">
    <source>
        <dbReference type="EMBL" id="RAS29757.1"/>
    </source>
</evidence>
<protein>
    <recommendedName>
        <fullName evidence="1">HEPN/Toprim N-terminal domain-containing protein</fullName>
    </recommendedName>
</protein>
<dbReference type="Proteomes" id="UP000248918">
    <property type="component" value="Unassembled WGS sequence"/>
</dbReference>
<gene>
    <name evidence="2" type="ORF">BX591_11032</name>
</gene>
<comment type="caution">
    <text evidence="2">The sequence shown here is derived from an EMBL/GenBank/DDBJ whole genome shotgun (WGS) entry which is preliminary data.</text>
</comment>
<reference evidence="2 3" key="1">
    <citation type="submission" date="2018-06" db="EMBL/GenBank/DDBJ databases">
        <title>Genomic Encyclopedia of Type Strains, Phase III (KMG-III): the genomes of soil and plant-associated and newly described type strains.</title>
        <authorList>
            <person name="Whitman W."/>
        </authorList>
    </citation>
    <scope>NUCLEOTIDE SEQUENCE [LARGE SCALE GENOMIC DNA]</scope>
    <source>
        <strain evidence="2 3">LMG 23644</strain>
    </source>
</reference>
<dbReference type="AlphaFoldDB" id="A0A329C6L3"/>
<dbReference type="Pfam" id="PF18871">
    <property type="entry name" value="HEPN_Toprim_N"/>
    <property type="match status" value="1"/>
</dbReference>
<name>A0A329C6L3_9BURK</name>
<dbReference type="EMBL" id="QLTK01000010">
    <property type="protein sequence ID" value="RAS29757.1"/>
    <property type="molecule type" value="Genomic_DNA"/>
</dbReference>
<evidence type="ECO:0000259" key="1">
    <source>
        <dbReference type="Pfam" id="PF18871"/>
    </source>
</evidence>
<dbReference type="InterPro" id="IPR041487">
    <property type="entry name" value="HEPN/Toprim-NTD1"/>
</dbReference>
<accession>A0A329C6L3</accession>